<sequence length="970" mass="106345">MSSPKSSEGSSDDAVEVSEEEIKALSSQLESDPFIYDVHVQLINLLKRAGDLDRLREAREKMASLFPLTPELWLEWIKDESSLLLEGADRSGVENLFRRAVADYQSVDVWLEYCQFAIGGMGSGEPERIAAVRAIFELALANQGLNFAKGAVLWEIYREFETILLAQVQASSNDPEALTSQLKIIDSVFRRQLRVAHQDMQATLEEYKDFLTDLGAPLLTGGGGTETVVELKDGIPADCAADFSRASAKAAACQPYEDAVADAEEDEEEKLLAAWETYLDWAVVSCSQKATKSVVQKRSSATADAAPPPPLTPFEVICLFERAITALCLHPSVWLKAADFLEAQVAADTERLFKLLARSVRNVLWSGALWRRYALVSETQALKEVADLNGTVATVDSGAQESALTKALKHPEAIFEAALKCCFADPAELRLIWTAYGDFWLRRLLHASDGIGGGEMKEQWILENLRSTFERAIDHLFAAFGDNGDPDCSLPRYWAFIESKYAGDSGRAQGLWTRMLKMNNNGSKPAFWLSYLDFEKNLGDLKHLLRVASMAINSVTGPLAEPVFEAAIRSLAELGLDLQRLREFETKVRARRTNLASIPLRAPVIGGEGDMPMQALESQQLKKTKGSRAPVAADQRQQASSWTVKRKSDAHGTTDFKQPPNKRSKAEVEVVKGTVKPTVPNSSRPRHGETVAHDPSKDDRTVFVSNLPFKATEADLQRVFEPCGQIASVRLVRDFAGRSKGFAYVEFTAPGDPVTAALAMDRQPLTPAADTSSESDTNAKPLQGRPMFVSMCHPNRSEPKQFAYSTGVPEPKKLFVRNLEKHVSEAALRTLFSQHGTVTNVRLVTFRNGMPKGHAYVEFATEEEASRALTATDGLTVGNKQISVAISNPPRKEEPHAAGGPPHFGGKGGSKMDNLSGPPRSHAGSHLAFMPRALNRGSAVLPADAEVPRPTPADEAPKSNADFRKLFLKD</sequence>
<gene>
    <name evidence="10" type="primary">SART3</name>
    <name evidence="10" type="ORF">TR112791</name>
</gene>
<dbReference type="GO" id="GO:0005634">
    <property type="term" value="C:nucleus"/>
    <property type="evidence" value="ECO:0007669"/>
    <property type="project" value="UniProtKB-SubCell"/>
</dbReference>
<dbReference type="Pfam" id="PF00076">
    <property type="entry name" value="RRM_1"/>
    <property type="match status" value="2"/>
</dbReference>
<dbReference type="PANTHER" id="PTHR17204:SF25">
    <property type="entry name" value="RRM DOMAIN-CONTAINING PROTEIN"/>
    <property type="match status" value="1"/>
</dbReference>
<dbReference type="InterPro" id="IPR008847">
    <property type="entry name" value="Suf"/>
</dbReference>
<protein>
    <submittedName>
        <fullName evidence="10">Squamous cell carcinoma antigen recognized by T-cells 3</fullName>
    </submittedName>
</protein>
<evidence type="ECO:0000256" key="4">
    <source>
        <dbReference type="ARBA" id="ARBA00022884"/>
    </source>
</evidence>
<dbReference type="PANTHER" id="PTHR17204">
    <property type="entry name" value="PRE-MRNA PROCESSING PROTEIN PRP39-RELATED"/>
    <property type="match status" value="1"/>
</dbReference>
<evidence type="ECO:0000313" key="10">
    <source>
        <dbReference type="EMBL" id="JAP61166.1"/>
    </source>
</evidence>
<dbReference type="SUPFAM" id="SSF54928">
    <property type="entry name" value="RNA-binding domain, RBD"/>
    <property type="match status" value="2"/>
</dbReference>
<feature type="region of interest" description="Disordered" evidence="8">
    <location>
        <begin position="940"/>
        <end position="970"/>
    </location>
</feature>
<evidence type="ECO:0000256" key="8">
    <source>
        <dbReference type="SAM" id="MobiDB-lite"/>
    </source>
</evidence>
<dbReference type="GO" id="GO:0003723">
    <property type="term" value="F:RNA binding"/>
    <property type="evidence" value="ECO:0007669"/>
    <property type="project" value="UniProtKB-UniRule"/>
</dbReference>
<keyword evidence="6" id="KW-0539">Nucleus</keyword>
<evidence type="ECO:0000256" key="3">
    <source>
        <dbReference type="ARBA" id="ARBA00022737"/>
    </source>
</evidence>
<dbReference type="InterPro" id="IPR011990">
    <property type="entry name" value="TPR-like_helical_dom_sf"/>
</dbReference>
<proteinExistence type="predicted"/>
<keyword evidence="2" id="KW-0507">mRNA processing</keyword>
<dbReference type="Pfam" id="PF05391">
    <property type="entry name" value="Lsm_interact"/>
    <property type="match status" value="1"/>
</dbReference>
<reference evidence="10" key="1">
    <citation type="submission" date="2016-01" db="EMBL/GenBank/DDBJ databases">
        <title>Reference transcriptome for the parasite Schistocephalus solidus: insights into the molecular evolution of parasitism.</title>
        <authorList>
            <person name="Hebert F.O."/>
            <person name="Grambauer S."/>
            <person name="Barber I."/>
            <person name="Landry C.R."/>
            <person name="Aubin-Horth N."/>
        </authorList>
    </citation>
    <scope>NUCLEOTIDE SEQUENCE</scope>
</reference>
<feature type="domain" description="RRM" evidence="9">
    <location>
        <begin position="812"/>
        <end position="889"/>
    </location>
</feature>
<dbReference type="InterPro" id="IPR012677">
    <property type="entry name" value="Nucleotide-bd_a/b_plait_sf"/>
</dbReference>
<comment type="subcellular location">
    <subcellularLocation>
        <location evidence="1">Nucleus</location>
    </subcellularLocation>
</comment>
<dbReference type="InterPro" id="IPR000504">
    <property type="entry name" value="RRM_dom"/>
</dbReference>
<feature type="compositionally biased region" description="Basic and acidic residues" evidence="8">
    <location>
        <begin position="955"/>
        <end position="970"/>
    </location>
</feature>
<dbReference type="SMART" id="SM00360">
    <property type="entry name" value="RRM"/>
    <property type="match status" value="2"/>
</dbReference>
<feature type="compositionally biased region" description="Basic and acidic residues" evidence="8">
    <location>
        <begin position="686"/>
        <end position="699"/>
    </location>
</feature>
<keyword evidence="3" id="KW-0677">Repeat</keyword>
<evidence type="ECO:0000256" key="5">
    <source>
        <dbReference type="ARBA" id="ARBA00023187"/>
    </source>
</evidence>
<organism evidence="10">
    <name type="scientific">Schistocephalus solidus</name>
    <name type="common">Tapeworm</name>
    <dbReference type="NCBI Taxonomy" id="70667"/>
    <lineage>
        <taxon>Eukaryota</taxon>
        <taxon>Metazoa</taxon>
        <taxon>Spiralia</taxon>
        <taxon>Lophotrochozoa</taxon>
        <taxon>Platyhelminthes</taxon>
        <taxon>Cestoda</taxon>
        <taxon>Eucestoda</taxon>
        <taxon>Diphyllobothriidea</taxon>
        <taxon>Diphyllobothriidae</taxon>
        <taxon>Schistocephalus</taxon>
    </lineage>
</organism>
<evidence type="ECO:0000256" key="2">
    <source>
        <dbReference type="ARBA" id="ARBA00022664"/>
    </source>
</evidence>
<dbReference type="SMART" id="SM00386">
    <property type="entry name" value="HAT"/>
    <property type="match status" value="7"/>
</dbReference>
<dbReference type="EMBL" id="GEEE01002059">
    <property type="protein sequence ID" value="JAP61166.1"/>
    <property type="molecule type" value="Transcribed_RNA"/>
</dbReference>
<accession>A0A0V0J6S6</accession>
<evidence type="ECO:0000256" key="1">
    <source>
        <dbReference type="ARBA" id="ARBA00004123"/>
    </source>
</evidence>
<evidence type="ECO:0000256" key="7">
    <source>
        <dbReference type="PROSITE-ProRule" id="PRU00176"/>
    </source>
</evidence>
<dbReference type="Gene3D" id="1.25.40.10">
    <property type="entry name" value="Tetratricopeptide repeat domain"/>
    <property type="match status" value="2"/>
</dbReference>
<evidence type="ECO:0000259" key="9">
    <source>
        <dbReference type="PROSITE" id="PS50102"/>
    </source>
</evidence>
<dbReference type="GO" id="GO:0006397">
    <property type="term" value="P:mRNA processing"/>
    <property type="evidence" value="ECO:0007669"/>
    <property type="project" value="UniProtKB-KW"/>
</dbReference>
<evidence type="ECO:0000256" key="6">
    <source>
        <dbReference type="ARBA" id="ARBA00023242"/>
    </source>
</evidence>
<dbReference type="InterPro" id="IPR035979">
    <property type="entry name" value="RBD_domain_sf"/>
</dbReference>
<dbReference type="InterPro" id="IPR003107">
    <property type="entry name" value="HAT"/>
</dbReference>
<dbReference type="InterPro" id="IPR008669">
    <property type="entry name" value="LSM_interact"/>
</dbReference>
<feature type="domain" description="RRM" evidence="9">
    <location>
        <begin position="700"/>
        <end position="794"/>
    </location>
</feature>
<keyword evidence="4 7" id="KW-0694">RNA-binding</keyword>
<dbReference type="SUPFAM" id="SSF48452">
    <property type="entry name" value="TPR-like"/>
    <property type="match status" value="1"/>
</dbReference>
<name>A0A0V0J6S6_SCHSO</name>
<dbReference type="Pfam" id="PF05843">
    <property type="entry name" value="Suf"/>
    <property type="match status" value="1"/>
</dbReference>
<dbReference type="PROSITE" id="PS50102">
    <property type="entry name" value="RRM"/>
    <property type="match status" value="2"/>
</dbReference>
<feature type="region of interest" description="Disordered" evidence="8">
    <location>
        <begin position="888"/>
        <end position="925"/>
    </location>
</feature>
<dbReference type="GO" id="GO:0008380">
    <property type="term" value="P:RNA splicing"/>
    <property type="evidence" value="ECO:0007669"/>
    <property type="project" value="UniProtKB-KW"/>
</dbReference>
<feature type="region of interest" description="Disordered" evidence="8">
    <location>
        <begin position="619"/>
        <end position="699"/>
    </location>
</feature>
<feature type="compositionally biased region" description="Polar residues" evidence="8">
    <location>
        <begin position="769"/>
        <end position="780"/>
    </location>
</feature>
<dbReference type="AlphaFoldDB" id="A0A0V0J6S6"/>
<dbReference type="Gene3D" id="3.30.70.330">
    <property type="match status" value="2"/>
</dbReference>
<keyword evidence="5" id="KW-0508">mRNA splicing</keyword>
<feature type="region of interest" description="Disordered" evidence="8">
    <location>
        <begin position="765"/>
        <end position="784"/>
    </location>
</feature>